<reference evidence="2 3" key="1">
    <citation type="journal article" date="2014" name="Int. J. Syst. Evol. Microbiol.">
        <title>Leptospira mayottensis sp. nov., a pathogenic species of the genus Leptospira isolated from humans.</title>
        <authorList>
            <person name="Bourhy P."/>
            <person name="Collet L."/>
            <person name="Brisse S."/>
            <person name="Picardeau M."/>
        </authorList>
    </citation>
    <scope>NUCLEOTIDE SEQUENCE [LARGE SCALE GENOMIC DNA]</scope>
    <source>
        <strain evidence="2 3">200901122</strain>
    </source>
</reference>
<comment type="caution">
    <text evidence="2">The sequence shown here is derived from an EMBL/GenBank/DDBJ whole genome shotgun (WGS) entry which is preliminary data.</text>
</comment>
<dbReference type="Proteomes" id="UP000001343">
    <property type="component" value="Unassembled WGS sequence"/>
</dbReference>
<name>A0AA87SWB2_9LEPT</name>
<sequence>MDSNITFYFINFYFLHFNAICEVLVFLRSLIFLIRKYEYLLKTMLNDRFQILLRIFTFTVLCFAACSPSLRYYHDITFNVSFSEMDKTALKGGNRISIVRFLSKSSNQADIVSSVFSDNLLFFLHTKGIKGTISNPSSKIEEPQPNSNVSIVTATQKMNSAYLLNPEQAKEICSETNSDYVITGFVHETKAGNFLNPDQSSGIMAYLYNKNGSQVVQMQYIGDESLELYDNSSEVARVFANKIVELLRSK</sequence>
<keyword evidence="1" id="KW-0812">Transmembrane</keyword>
<gene>
    <name evidence="2" type="ORF">LEP1GSC125_2959</name>
</gene>
<proteinExistence type="predicted"/>
<keyword evidence="1" id="KW-1133">Transmembrane helix</keyword>
<accession>A0AA87SWB2</accession>
<feature type="transmembrane region" description="Helical" evidence="1">
    <location>
        <begin position="12"/>
        <end position="31"/>
    </location>
</feature>
<evidence type="ECO:0000256" key="1">
    <source>
        <dbReference type="SAM" id="Phobius"/>
    </source>
</evidence>
<dbReference type="EMBL" id="AKWM02000045">
    <property type="protein sequence ID" value="EKR99734.1"/>
    <property type="molecule type" value="Genomic_DNA"/>
</dbReference>
<protein>
    <recommendedName>
        <fullName evidence="4">Lipoprotein</fullName>
    </recommendedName>
</protein>
<keyword evidence="1" id="KW-0472">Membrane</keyword>
<dbReference type="AlphaFoldDB" id="A0AA87SWB2"/>
<organism evidence="2 3">
    <name type="scientific">Leptospira mayottensis 200901122</name>
    <dbReference type="NCBI Taxonomy" id="1193010"/>
    <lineage>
        <taxon>Bacteria</taxon>
        <taxon>Pseudomonadati</taxon>
        <taxon>Spirochaetota</taxon>
        <taxon>Spirochaetia</taxon>
        <taxon>Leptospirales</taxon>
        <taxon>Leptospiraceae</taxon>
        <taxon>Leptospira</taxon>
    </lineage>
</organism>
<evidence type="ECO:0000313" key="2">
    <source>
        <dbReference type="EMBL" id="EKR99734.1"/>
    </source>
</evidence>
<evidence type="ECO:0000313" key="3">
    <source>
        <dbReference type="Proteomes" id="UP000001343"/>
    </source>
</evidence>
<feature type="transmembrane region" description="Helical" evidence="1">
    <location>
        <begin position="51"/>
        <end position="73"/>
    </location>
</feature>
<evidence type="ECO:0008006" key="4">
    <source>
        <dbReference type="Google" id="ProtNLM"/>
    </source>
</evidence>
<dbReference type="NCBIfam" id="NF033169">
    <property type="entry name" value="lipo_LIC10494"/>
    <property type="match status" value="1"/>
</dbReference>